<feature type="transmembrane region" description="Helical" evidence="1">
    <location>
        <begin position="6"/>
        <end position="25"/>
    </location>
</feature>
<reference evidence="2 3" key="1">
    <citation type="submission" date="2018-08" db="EMBL/GenBank/DDBJ databases">
        <title>Bacillus chawlae sp. nov., Bacillus glennii sp. nov., and Bacillus saganii sp. nov. Isolated from the Vehicle Assembly Building at Kennedy Space Center where the Viking Spacecraft were Assembled.</title>
        <authorList>
            <person name="Seuylemezian A."/>
            <person name="Vaishampayan P."/>
        </authorList>
    </citation>
    <scope>NUCLEOTIDE SEQUENCE [LARGE SCALE GENOMIC DNA]</scope>
    <source>
        <strain evidence="2 3">V44-8</strain>
    </source>
</reference>
<keyword evidence="1" id="KW-0472">Membrane</keyword>
<keyword evidence="3" id="KW-1185">Reference proteome</keyword>
<dbReference type="RefSeq" id="WP_117324337.1">
    <property type="nucleotide sequence ID" value="NZ_QVTD01000021.1"/>
</dbReference>
<dbReference type="AlphaFoldDB" id="A0A372L710"/>
<dbReference type="Proteomes" id="UP000262939">
    <property type="component" value="Unassembled WGS sequence"/>
</dbReference>
<proteinExistence type="predicted"/>
<gene>
    <name evidence="2" type="ORF">D0466_20350</name>
</gene>
<feature type="transmembrane region" description="Helical" evidence="1">
    <location>
        <begin position="46"/>
        <end position="67"/>
    </location>
</feature>
<comment type="caution">
    <text evidence="2">The sequence shown here is derived from an EMBL/GenBank/DDBJ whole genome shotgun (WGS) entry which is preliminary data.</text>
</comment>
<keyword evidence="1" id="KW-1133">Transmembrane helix</keyword>
<dbReference type="OrthoDB" id="2884477at2"/>
<organism evidence="2 3">
    <name type="scientific">Peribacillus glennii</name>
    <dbReference type="NCBI Taxonomy" id="2303991"/>
    <lineage>
        <taxon>Bacteria</taxon>
        <taxon>Bacillati</taxon>
        <taxon>Bacillota</taxon>
        <taxon>Bacilli</taxon>
        <taxon>Bacillales</taxon>
        <taxon>Bacillaceae</taxon>
        <taxon>Peribacillus</taxon>
    </lineage>
</organism>
<evidence type="ECO:0000256" key="1">
    <source>
        <dbReference type="SAM" id="Phobius"/>
    </source>
</evidence>
<dbReference type="EMBL" id="QVTD01000021">
    <property type="protein sequence ID" value="RFU60924.1"/>
    <property type="molecule type" value="Genomic_DNA"/>
</dbReference>
<evidence type="ECO:0000313" key="2">
    <source>
        <dbReference type="EMBL" id="RFU60924.1"/>
    </source>
</evidence>
<accession>A0A372L710</accession>
<name>A0A372L710_9BACI</name>
<evidence type="ECO:0000313" key="3">
    <source>
        <dbReference type="Proteomes" id="UP000262939"/>
    </source>
</evidence>
<sequence length="101" mass="11261">MLVISLVLMVLGVVIIYVGFSVTRKGKTSFIAGNNELFFPKNEKKLAGRIGLVIMLFGVETFLFPAIYHFLDGVEGDHFAVLAVLHILCVFILMIADQMER</sequence>
<feature type="transmembrane region" description="Helical" evidence="1">
    <location>
        <begin position="79"/>
        <end position="96"/>
    </location>
</feature>
<evidence type="ECO:0008006" key="4">
    <source>
        <dbReference type="Google" id="ProtNLM"/>
    </source>
</evidence>
<protein>
    <recommendedName>
        <fullName evidence="4">DUF3784 domain-containing protein</fullName>
    </recommendedName>
</protein>
<keyword evidence="1" id="KW-0812">Transmembrane</keyword>